<evidence type="ECO:0000256" key="3">
    <source>
        <dbReference type="SAM" id="MobiDB-lite"/>
    </source>
</evidence>
<dbReference type="GO" id="GO:0005737">
    <property type="term" value="C:cytoplasm"/>
    <property type="evidence" value="ECO:0007669"/>
    <property type="project" value="UniProtKB-SubCell"/>
</dbReference>
<organism evidence="5 6">
    <name type="scientific">Thermothelomyces thermophilus (strain ATCC 42464 / BCRC 31852 / DSM 1799)</name>
    <name type="common">Sporotrichum thermophile</name>
    <dbReference type="NCBI Taxonomy" id="573729"/>
    <lineage>
        <taxon>Eukaryota</taxon>
        <taxon>Fungi</taxon>
        <taxon>Dikarya</taxon>
        <taxon>Ascomycota</taxon>
        <taxon>Pezizomycotina</taxon>
        <taxon>Sordariomycetes</taxon>
        <taxon>Sordariomycetidae</taxon>
        <taxon>Sordariales</taxon>
        <taxon>Chaetomiaceae</taxon>
        <taxon>Thermothelomyces</taxon>
    </lineage>
</organism>
<dbReference type="RefSeq" id="XP_003663389.1">
    <property type="nucleotide sequence ID" value="XM_003663341.1"/>
</dbReference>
<dbReference type="STRING" id="573729.G2QCG8"/>
<feature type="compositionally biased region" description="Basic and acidic residues" evidence="3">
    <location>
        <begin position="21"/>
        <end position="32"/>
    </location>
</feature>
<dbReference type="OMA" id="KKWAGAK"/>
<reference evidence="5 6" key="1">
    <citation type="journal article" date="2011" name="Nat. Biotechnol.">
        <title>Comparative genomic analysis of the thermophilic biomass-degrading fungi Myceliophthora thermophila and Thielavia terrestris.</title>
        <authorList>
            <person name="Berka R.M."/>
            <person name="Grigoriev I.V."/>
            <person name="Otillar R."/>
            <person name="Salamov A."/>
            <person name="Grimwood J."/>
            <person name="Reid I."/>
            <person name="Ishmael N."/>
            <person name="John T."/>
            <person name="Darmond C."/>
            <person name="Moisan M.-C."/>
            <person name="Henrissat B."/>
            <person name="Coutinho P.M."/>
            <person name="Lombard V."/>
            <person name="Natvig D.O."/>
            <person name="Lindquist E."/>
            <person name="Schmutz J."/>
            <person name="Lucas S."/>
            <person name="Harris P."/>
            <person name="Powlowski J."/>
            <person name="Bellemare A."/>
            <person name="Taylor D."/>
            <person name="Butler G."/>
            <person name="de Vries R.P."/>
            <person name="Allijn I.E."/>
            <person name="van den Brink J."/>
            <person name="Ushinsky S."/>
            <person name="Storms R."/>
            <person name="Powell A.J."/>
            <person name="Paulsen I.T."/>
            <person name="Elbourne L.D.H."/>
            <person name="Baker S.E."/>
            <person name="Magnuson J."/>
            <person name="LaBoissiere S."/>
            <person name="Clutterbuck A.J."/>
            <person name="Martinez D."/>
            <person name="Wogulis M."/>
            <person name="de Leon A.L."/>
            <person name="Rey M.W."/>
            <person name="Tsang A."/>
        </authorList>
    </citation>
    <scope>NUCLEOTIDE SEQUENCE [LARGE SCALE GENOMIC DNA]</scope>
    <source>
        <strain evidence="6">ATCC 42464 / BCRC 31852 / DSM 1799</strain>
    </source>
</reference>
<dbReference type="PANTHER" id="PTHR12299:SF17">
    <property type="entry name" value="AT19571P-RELATED"/>
    <property type="match status" value="1"/>
</dbReference>
<dbReference type="SMART" id="SM01233">
    <property type="entry name" value="HABP4_PAI-RBP1"/>
    <property type="match status" value="1"/>
</dbReference>
<feature type="compositionally biased region" description="Basic and acidic residues" evidence="3">
    <location>
        <begin position="94"/>
        <end position="103"/>
    </location>
</feature>
<dbReference type="KEGG" id="mtm:MYCTH_2315354"/>
<dbReference type="Pfam" id="PF04774">
    <property type="entry name" value="HABP4_PAI-RBP1"/>
    <property type="match status" value="1"/>
</dbReference>
<protein>
    <recommendedName>
        <fullName evidence="4">Hyaluronan/mRNA-binding protein domain-containing protein</fullName>
    </recommendedName>
</protein>
<sequence>MSVATKNLYDLLGNDIEEDEPRPLVKPVEKTSTHTVKRNTDGLPPSKGPATSGNRRGGAKVSGNEAVFRDRDAGRESNRAKPTDAPQRGGRRGGFRERGDRRPYRSAPHSNSEKQAEKSWGAAEGESELKDEKAGAEIAESEKKADEEGGEAETKEEGPEEKQMTYDQYLAQLEEKKVDAELRVRKPNEGVNDSKWKDFTPLKRDENEDYVPSTGGKTKRERERKAKQYIEIDNRYKEPERPRGGRGGRGGARGDGGRGRGRGGAPRGGRGGRAQEAAPIDTNDETAFPSLGGN</sequence>
<keyword evidence="2" id="KW-0963">Cytoplasm</keyword>
<feature type="compositionally biased region" description="Gly residues" evidence="3">
    <location>
        <begin position="245"/>
        <end position="254"/>
    </location>
</feature>
<accession>G2QCG8</accession>
<dbReference type="EMBL" id="CP003004">
    <property type="protein sequence ID" value="AEO58144.1"/>
    <property type="molecule type" value="Genomic_DNA"/>
</dbReference>
<dbReference type="InterPro" id="IPR006861">
    <property type="entry name" value="HABP4_PAIRBP1-bd"/>
</dbReference>
<feature type="compositionally biased region" description="Basic and acidic residues" evidence="3">
    <location>
        <begin position="218"/>
        <end position="243"/>
    </location>
</feature>
<evidence type="ECO:0000313" key="6">
    <source>
        <dbReference type="Proteomes" id="UP000007322"/>
    </source>
</evidence>
<evidence type="ECO:0000256" key="2">
    <source>
        <dbReference type="ARBA" id="ARBA00022490"/>
    </source>
</evidence>
<dbReference type="InterPro" id="IPR039764">
    <property type="entry name" value="HABP4/SERBP1-like"/>
</dbReference>
<dbReference type="PANTHER" id="PTHR12299">
    <property type="entry name" value="HYALURONIC ACID-BINDING PROTEIN 4"/>
    <property type="match status" value="1"/>
</dbReference>
<dbReference type="AlphaFoldDB" id="G2QCG8"/>
<dbReference type="GeneID" id="11509267"/>
<proteinExistence type="predicted"/>
<dbReference type="eggNOG" id="ENOG502S4DF">
    <property type="taxonomic scope" value="Eukaryota"/>
</dbReference>
<name>G2QCG8_THET4</name>
<dbReference type="OrthoDB" id="5426471at2759"/>
<gene>
    <name evidence="5" type="ORF">MYCTH_2315354</name>
</gene>
<evidence type="ECO:0000313" key="5">
    <source>
        <dbReference type="EMBL" id="AEO58144.1"/>
    </source>
</evidence>
<dbReference type="HOGENOM" id="CLU_043312_1_1_1"/>
<feature type="compositionally biased region" description="Basic and acidic residues" evidence="3">
    <location>
        <begin position="173"/>
        <end position="206"/>
    </location>
</feature>
<feature type="compositionally biased region" description="Gly residues" evidence="3">
    <location>
        <begin position="262"/>
        <end position="272"/>
    </location>
</feature>
<feature type="domain" description="Hyaluronan/mRNA-binding protein" evidence="4">
    <location>
        <begin position="96"/>
        <end position="190"/>
    </location>
</feature>
<feature type="compositionally biased region" description="Basic and acidic residues" evidence="3">
    <location>
        <begin position="127"/>
        <end position="164"/>
    </location>
</feature>
<feature type="compositionally biased region" description="Basic and acidic residues" evidence="3">
    <location>
        <begin position="67"/>
        <end position="82"/>
    </location>
</feature>
<dbReference type="Pfam" id="PF09598">
    <property type="entry name" value="Stm1_N"/>
    <property type="match status" value="1"/>
</dbReference>
<dbReference type="Proteomes" id="UP000007322">
    <property type="component" value="Chromosome 3"/>
</dbReference>
<dbReference type="InParanoid" id="G2QCG8"/>
<comment type="subcellular location">
    <subcellularLocation>
        <location evidence="1">Cytoplasm</location>
    </subcellularLocation>
</comment>
<keyword evidence="6" id="KW-1185">Reference proteome</keyword>
<dbReference type="Gene3D" id="6.10.140.1040">
    <property type="match status" value="1"/>
</dbReference>
<dbReference type="VEuPathDB" id="FungiDB:MYCTH_2315354"/>
<dbReference type="InterPro" id="IPR019084">
    <property type="entry name" value="STM1-like_N"/>
</dbReference>
<dbReference type="GO" id="GO:0005634">
    <property type="term" value="C:nucleus"/>
    <property type="evidence" value="ECO:0007669"/>
    <property type="project" value="TreeGrafter"/>
</dbReference>
<dbReference type="FunCoup" id="G2QCG8">
    <property type="interactions" value="270"/>
</dbReference>
<evidence type="ECO:0000256" key="1">
    <source>
        <dbReference type="ARBA" id="ARBA00004496"/>
    </source>
</evidence>
<feature type="region of interest" description="Disordered" evidence="3">
    <location>
        <begin position="1"/>
        <end position="294"/>
    </location>
</feature>
<evidence type="ECO:0000259" key="4">
    <source>
        <dbReference type="SMART" id="SM01233"/>
    </source>
</evidence>
<dbReference type="GO" id="GO:0003723">
    <property type="term" value="F:RNA binding"/>
    <property type="evidence" value="ECO:0007669"/>
    <property type="project" value="InterPro"/>
</dbReference>